<dbReference type="Proteomes" id="UP000596661">
    <property type="component" value="Unassembled WGS sequence"/>
</dbReference>
<proteinExistence type="predicted"/>
<feature type="region of interest" description="Disordered" evidence="1">
    <location>
        <begin position="45"/>
        <end position="70"/>
    </location>
</feature>
<evidence type="ECO:0000313" key="3">
    <source>
        <dbReference type="Proteomes" id="UP000596661"/>
    </source>
</evidence>
<organism evidence="2 3">
    <name type="scientific">Cannabis sativa</name>
    <name type="common">Hemp</name>
    <name type="synonym">Marijuana</name>
    <dbReference type="NCBI Taxonomy" id="3483"/>
    <lineage>
        <taxon>Eukaryota</taxon>
        <taxon>Viridiplantae</taxon>
        <taxon>Streptophyta</taxon>
        <taxon>Embryophyta</taxon>
        <taxon>Tracheophyta</taxon>
        <taxon>Spermatophyta</taxon>
        <taxon>Magnoliopsida</taxon>
        <taxon>eudicotyledons</taxon>
        <taxon>Gunneridae</taxon>
        <taxon>Pentapetalae</taxon>
        <taxon>rosids</taxon>
        <taxon>fabids</taxon>
        <taxon>Rosales</taxon>
        <taxon>Cannabaceae</taxon>
        <taxon>Cannabis</taxon>
    </lineage>
</organism>
<name>A0A803R9S4_CANSA</name>
<dbReference type="PANTHER" id="PTHR31429:SF38">
    <property type="entry name" value="WRKY TRANSCRIPTION FACTOR 40-RELATED"/>
    <property type="match status" value="1"/>
</dbReference>
<dbReference type="InterPro" id="IPR044810">
    <property type="entry name" value="WRKY_plant"/>
</dbReference>
<evidence type="ECO:0000256" key="1">
    <source>
        <dbReference type="SAM" id="MobiDB-lite"/>
    </source>
</evidence>
<sequence>MENKSIIVATYEGEHNHELYDDDQYRIKNNNNNTMMMMMRNYSTNTTSTTSLSPRLNNNNSSSSCVTTTPHQHHHSIISLDLSLSNITNDNQDDDDQSDYNKMNMMNREDGNIDTYLSNNKELFPAEMEEYVASLTKDQNFTVALAAAVARSITGDPDYI</sequence>
<dbReference type="EnsemblPlants" id="novel_model_6805_5bd9a17a">
    <property type="protein sequence ID" value="cds.novel_model_6805_5bd9a17a"/>
    <property type="gene ID" value="novel_gene_3595_5bd9a17a"/>
</dbReference>
<evidence type="ECO:0008006" key="4">
    <source>
        <dbReference type="Google" id="ProtNLM"/>
    </source>
</evidence>
<accession>A0A803R9S4</accession>
<keyword evidence="3" id="KW-1185">Reference proteome</keyword>
<dbReference type="PANTHER" id="PTHR31429">
    <property type="entry name" value="WRKY TRANSCRIPTION FACTOR 36-RELATED"/>
    <property type="match status" value="1"/>
</dbReference>
<dbReference type="EMBL" id="UZAU01000805">
    <property type="status" value="NOT_ANNOTATED_CDS"/>
    <property type="molecule type" value="Genomic_DNA"/>
</dbReference>
<protein>
    <recommendedName>
        <fullName evidence="4">WRKY domain-containing protein</fullName>
    </recommendedName>
</protein>
<dbReference type="GO" id="GO:0003700">
    <property type="term" value="F:DNA-binding transcription factor activity"/>
    <property type="evidence" value="ECO:0007669"/>
    <property type="project" value="InterPro"/>
</dbReference>
<dbReference type="AlphaFoldDB" id="A0A803R9S4"/>
<dbReference type="Gramene" id="novel_model_6805_5bd9a17a">
    <property type="protein sequence ID" value="cds.novel_model_6805_5bd9a17a"/>
    <property type="gene ID" value="novel_gene_3595_5bd9a17a"/>
</dbReference>
<dbReference type="OMA" id="HNHELYD"/>
<evidence type="ECO:0000313" key="2">
    <source>
        <dbReference type="EnsemblPlants" id="cds.novel_model_6805_5bd9a17a"/>
    </source>
</evidence>
<reference evidence="2" key="1">
    <citation type="submission" date="2021-03" db="UniProtKB">
        <authorList>
            <consortium name="EnsemblPlants"/>
        </authorList>
    </citation>
    <scope>IDENTIFICATION</scope>
</reference>
<feature type="compositionally biased region" description="Low complexity" evidence="1">
    <location>
        <begin position="45"/>
        <end position="69"/>
    </location>
</feature>